<dbReference type="PROSITE" id="PS50109">
    <property type="entry name" value="HIS_KIN"/>
    <property type="match status" value="1"/>
</dbReference>
<feature type="transmembrane region" description="Helical" evidence="15">
    <location>
        <begin position="260"/>
        <end position="282"/>
    </location>
</feature>
<dbReference type="InterPro" id="IPR004358">
    <property type="entry name" value="Sig_transdc_His_kin-like_C"/>
</dbReference>
<evidence type="ECO:0000256" key="3">
    <source>
        <dbReference type="ARBA" id="ARBA00004236"/>
    </source>
</evidence>
<feature type="transmembrane region" description="Helical" evidence="15">
    <location>
        <begin position="231"/>
        <end position="248"/>
    </location>
</feature>
<evidence type="ECO:0000256" key="6">
    <source>
        <dbReference type="ARBA" id="ARBA00022679"/>
    </source>
</evidence>
<feature type="domain" description="PAS" evidence="17">
    <location>
        <begin position="304"/>
        <end position="340"/>
    </location>
</feature>
<dbReference type="Pfam" id="PF08448">
    <property type="entry name" value="PAS_4"/>
    <property type="match status" value="1"/>
</dbReference>
<dbReference type="InterPro" id="IPR000014">
    <property type="entry name" value="PAS"/>
</dbReference>
<proteinExistence type="predicted"/>
<keyword evidence="11 15" id="KW-1133">Transmembrane helix</keyword>
<dbReference type="InterPro" id="IPR003594">
    <property type="entry name" value="HATPase_dom"/>
</dbReference>
<keyword evidence="12" id="KW-0902">Two-component regulatory system</keyword>
<dbReference type="SMART" id="SM00387">
    <property type="entry name" value="HATPase_c"/>
    <property type="match status" value="1"/>
</dbReference>
<dbReference type="SUPFAM" id="SSF47384">
    <property type="entry name" value="Homodimeric domain of signal transducing histidine kinase"/>
    <property type="match status" value="1"/>
</dbReference>
<dbReference type="InterPro" id="IPR036097">
    <property type="entry name" value="HisK_dim/P_sf"/>
</dbReference>
<keyword evidence="8" id="KW-0547">Nucleotide-binding</keyword>
<evidence type="ECO:0000256" key="7">
    <source>
        <dbReference type="ARBA" id="ARBA00022692"/>
    </source>
</evidence>
<organism evidence="19 20">
    <name type="scientific">Actinoplanes digitatis</name>
    <dbReference type="NCBI Taxonomy" id="1868"/>
    <lineage>
        <taxon>Bacteria</taxon>
        <taxon>Bacillati</taxon>
        <taxon>Actinomycetota</taxon>
        <taxon>Actinomycetes</taxon>
        <taxon>Micromonosporales</taxon>
        <taxon>Micromonosporaceae</taxon>
        <taxon>Actinoplanes</taxon>
    </lineage>
</organism>
<feature type="transmembrane region" description="Helical" evidence="15">
    <location>
        <begin position="97"/>
        <end position="122"/>
    </location>
</feature>
<keyword evidence="7 15" id="KW-0812">Transmembrane</keyword>
<dbReference type="PROSITE" id="PS50112">
    <property type="entry name" value="PAS"/>
    <property type="match status" value="1"/>
</dbReference>
<dbReference type="AlphaFoldDB" id="A0A7W7MS94"/>
<comment type="caution">
    <text evidence="19">The sequence shown here is derived from an EMBL/GenBank/DDBJ whole genome shotgun (WGS) entry which is preliminary data.</text>
</comment>
<dbReference type="CDD" id="cd00130">
    <property type="entry name" value="PAS"/>
    <property type="match status" value="1"/>
</dbReference>
<dbReference type="PRINTS" id="PR00344">
    <property type="entry name" value="BCTRLSENSOR"/>
</dbReference>
<dbReference type="GO" id="GO:0007234">
    <property type="term" value="P:osmosensory signaling via phosphorelay pathway"/>
    <property type="evidence" value="ECO:0007669"/>
    <property type="project" value="TreeGrafter"/>
</dbReference>
<dbReference type="EMBL" id="JACHNH010000001">
    <property type="protein sequence ID" value="MBB4764269.1"/>
    <property type="molecule type" value="Genomic_DNA"/>
</dbReference>
<evidence type="ECO:0000256" key="13">
    <source>
        <dbReference type="ARBA" id="ARBA00023136"/>
    </source>
</evidence>
<evidence type="ECO:0000256" key="10">
    <source>
        <dbReference type="ARBA" id="ARBA00022840"/>
    </source>
</evidence>
<evidence type="ECO:0000259" key="18">
    <source>
        <dbReference type="PROSITE" id="PS50113"/>
    </source>
</evidence>
<evidence type="ECO:0000256" key="1">
    <source>
        <dbReference type="ARBA" id="ARBA00000085"/>
    </source>
</evidence>
<evidence type="ECO:0000256" key="15">
    <source>
        <dbReference type="SAM" id="Phobius"/>
    </source>
</evidence>
<protein>
    <recommendedName>
        <fullName evidence="14">Sensor-like histidine kinase SenX3</fullName>
        <ecNumber evidence="4">2.7.13.3</ecNumber>
    </recommendedName>
</protein>
<evidence type="ECO:0000256" key="4">
    <source>
        <dbReference type="ARBA" id="ARBA00012438"/>
    </source>
</evidence>
<name>A0A7W7MS94_9ACTN</name>
<keyword evidence="6" id="KW-0808">Transferase</keyword>
<evidence type="ECO:0000256" key="12">
    <source>
        <dbReference type="ARBA" id="ARBA00023012"/>
    </source>
</evidence>
<dbReference type="GO" id="GO:0005886">
    <property type="term" value="C:plasma membrane"/>
    <property type="evidence" value="ECO:0007669"/>
    <property type="project" value="UniProtKB-SubCell"/>
</dbReference>
<dbReference type="GO" id="GO:0000155">
    <property type="term" value="F:phosphorelay sensor kinase activity"/>
    <property type="evidence" value="ECO:0007669"/>
    <property type="project" value="InterPro"/>
</dbReference>
<dbReference type="SUPFAM" id="SSF55874">
    <property type="entry name" value="ATPase domain of HSP90 chaperone/DNA topoisomerase II/histidine kinase"/>
    <property type="match status" value="1"/>
</dbReference>
<dbReference type="InterPro" id="IPR050351">
    <property type="entry name" value="BphY/WalK/GraS-like"/>
</dbReference>
<dbReference type="InterPro" id="IPR003661">
    <property type="entry name" value="HisK_dim/P_dom"/>
</dbReference>
<dbReference type="PANTHER" id="PTHR42878:SF7">
    <property type="entry name" value="SENSOR HISTIDINE KINASE GLRK"/>
    <property type="match status" value="1"/>
</dbReference>
<evidence type="ECO:0000313" key="20">
    <source>
        <dbReference type="Proteomes" id="UP000578112"/>
    </source>
</evidence>
<evidence type="ECO:0000256" key="11">
    <source>
        <dbReference type="ARBA" id="ARBA00022989"/>
    </source>
</evidence>
<keyword evidence="13 15" id="KW-0472">Membrane</keyword>
<dbReference type="InterPro" id="IPR035965">
    <property type="entry name" value="PAS-like_dom_sf"/>
</dbReference>
<dbReference type="InterPro" id="IPR013656">
    <property type="entry name" value="PAS_4"/>
</dbReference>
<sequence length="680" mass="71075">MTVMADTRMALVWPAAGVAVVWFCAQRGAPKRWVDVAALITIAWVGNAATGTGLLLGGMLAVANLVMAVVFVSLLCRFRPSLWGAGGTRRLSHPRELASLLAISAVAAAAGAVYGLTGLWLMTGNVTAVTFADWMARQVTGMFVIATAGLWLGHRISTCAARTGSARGCWNAIDRALRAVPALRVAESLAVVLCSAGAYLIGFVYDGGLPLAFPLIVVTVWAGLRLSTTSVVLQNLILGTAAMVFTLQGEGPFATIDSPLVRTVVAQLFVVLITTVGLLLALGRDERVALLAELAAHEEQAARHAALMNAVIDSMADGLSVIDAEGRITLRNPAGVRMLGPADAVGDVQFRLSHLDGTPIDTADLPSTRAARGETVDPVDVRVTDQDGRDTHVYRVTATPLTDEHGRRSAVVLYHDVTAERRHHAQLADFAGVVAHDLQTPLTVVEGWTEVAAESLDAAPGHPAIDRSRDGLTRVTQAATRMRGLINDLLAYTSARDADLAPAPVDLTELVRDIAAGRTDAAVTAGQPVPQVVLDPLEPVHADAGAVRQLLENLIGNAVKYTAPGVTPRLSVTSTREDGTVRITIADNGIGIPAGQHEAIFDNFHRAHPGTGYAGTGIGLAICHRIVARHGGTITAEDNPGGGSRFVFTLPAAELPAAPALVLPTAPAPAGNRRLAVSAS</sequence>
<dbReference type="SMART" id="SM00388">
    <property type="entry name" value="HisKA"/>
    <property type="match status" value="1"/>
</dbReference>
<gene>
    <name evidence="19" type="ORF">BJ971_004825</name>
</gene>
<dbReference type="PANTHER" id="PTHR42878">
    <property type="entry name" value="TWO-COMPONENT HISTIDINE KINASE"/>
    <property type="match status" value="1"/>
</dbReference>
<comment type="subcellular location">
    <subcellularLocation>
        <location evidence="3">Cell membrane</location>
    </subcellularLocation>
    <subcellularLocation>
        <location evidence="2">Membrane</location>
        <topology evidence="2">Multi-pass membrane protein</topology>
    </subcellularLocation>
</comment>
<feature type="domain" description="PAC" evidence="18">
    <location>
        <begin position="377"/>
        <end position="429"/>
    </location>
</feature>
<keyword evidence="10" id="KW-0067">ATP-binding</keyword>
<dbReference type="Pfam" id="PF02518">
    <property type="entry name" value="HATPase_c"/>
    <property type="match status" value="1"/>
</dbReference>
<dbReference type="InterPro" id="IPR000700">
    <property type="entry name" value="PAS-assoc_C"/>
</dbReference>
<dbReference type="Pfam" id="PF00512">
    <property type="entry name" value="HisKA"/>
    <property type="match status" value="1"/>
</dbReference>
<dbReference type="FunFam" id="3.30.565.10:FF:000006">
    <property type="entry name" value="Sensor histidine kinase WalK"/>
    <property type="match status" value="1"/>
</dbReference>
<evidence type="ECO:0000256" key="14">
    <source>
        <dbReference type="ARBA" id="ARBA00039401"/>
    </source>
</evidence>
<evidence type="ECO:0000313" key="19">
    <source>
        <dbReference type="EMBL" id="MBB4764269.1"/>
    </source>
</evidence>
<keyword evidence="5" id="KW-0597">Phosphoprotein</keyword>
<evidence type="ECO:0000259" key="17">
    <source>
        <dbReference type="PROSITE" id="PS50112"/>
    </source>
</evidence>
<feature type="transmembrane region" description="Helical" evidence="15">
    <location>
        <begin position="182"/>
        <end position="201"/>
    </location>
</feature>
<dbReference type="GO" id="GO:0030295">
    <property type="term" value="F:protein kinase activator activity"/>
    <property type="evidence" value="ECO:0007669"/>
    <property type="project" value="TreeGrafter"/>
</dbReference>
<dbReference type="InterPro" id="IPR005467">
    <property type="entry name" value="His_kinase_dom"/>
</dbReference>
<dbReference type="CDD" id="cd00082">
    <property type="entry name" value="HisKA"/>
    <property type="match status" value="1"/>
</dbReference>
<dbReference type="InterPro" id="IPR036890">
    <property type="entry name" value="HATPase_C_sf"/>
</dbReference>
<reference evidence="19 20" key="1">
    <citation type="submission" date="2020-08" db="EMBL/GenBank/DDBJ databases">
        <title>Sequencing the genomes of 1000 actinobacteria strains.</title>
        <authorList>
            <person name="Klenk H.-P."/>
        </authorList>
    </citation>
    <scope>NUCLEOTIDE SEQUENCE [LARGE SCALE GENOMIC DNA]</scope>
    <source>
        <strain evidence="19 20">DSM 43149</strain>
    </source>
</reference>
<evidence type="ECO:0000256" key="5">
    <source>
        <dbReference type="ARBA" id="ARBA00022553"/>
    </source>
</evidence>
<accession>A0A7W7MS94</accession>
<evidence type="ECO:0000256" key="8">
    <source>
        <dbReference type="ARBA" id="ARBA00022741"/>
    </source>
</evidence>
<feature type="domain" description="Histidine kinase" evidence="16">
    <location>
        <begin position="433"/>
        <end position="654"/>
    </location>
</feature>
<dbReference type="Proteomes" id="UP000578112">
    <property type="component" value="Unassembled WGS sequence"/>
</dbReference>
<feature type="transmembrane region" description="Helical" evidence="15">
    <location>
        <begin position="52"/>
        <end position="76"/>
    </location>
</feature>
<evidence type="ECO:0000259" key="16">
    <source>
        <dbReference type="PROSITE" id="PS50109"/>
    </source>
</evidence>
<dbReference type="Gene3D" id="1.10.287.130">
    <property type="match status" value="1"/>
</dbReference>
<evidence type="ECO:0000256" key="2">
    <source>
        <dbReference type="ARBA" id="ARBA00004141"/>
    </source>
</evidence>
<keyword evidence="9" id="KW-0418">Kinase</keyword>
<dbReference type="PROSITE" id="PS50113">
    <property type="entry name" value="PAC"/>
    <property type="match status" value="1"/>
</dbReference>
<dbReference type="SUPFAM" id="SSF55785">
    <property type="entry name" value="PYP-like sensor domain (PAS domain)"/>
    <property type="match status" value="1"/>
</dbReference>
<dbReference type="EC" id="2.7.13.3" evidence="4"/>
<evidence type="ECO:0000256" key="9">
    <source>
        <dbReference type="ARBA" id="ARBA00022777"/>
    </source>
</evidence>
<dbReference type="Gene3D" id="3.30.565.10">
    <property type="entry name" value="Histidine kinase-like ATPase, C-terminal domain"/>
    <property type="match status" value="1"/>
</dbReference>
<comment type="catalytic activity">
    <reaction evidence="1">
        <text>ATP + protein L-histidine = ADP + protein N-phospho-L-histidine.</text>
        <dbReference type="EC" id="2.7.13.3"/>
    </reaction>
</comment>
<dbReference type="GO" id="GO:0000156">
    <property type="term" value="F:phosphorelay response regulator activity"/>
    <property type="evidence" value="ECO:0007669"/>
    <property type="project" value="TreeGrafter"/>
</dbReference>
<dbReference type="GO" id="GO:0005524">
    <property type="term" value="F:ATP binding"/>
    <property type="evidence" value="ECO:0007669"/>
    <property type="project" value="UniProtKB-KW"/>
</dbReference>
<keyword evidence="20" id="KW-1185">Reference proteome</keyword>
<feature type="transmembrane region" description="Helical" evidence="15">
    <location>
        <begin position="134"/>
        <end position="152"/>
    </location>
</feature>
<dbReference type="Gene3D" id="3.30.450.20">
    <property type="entry name" value="PAS domain"/>
    <property type="match status" value="1"/>
</dbReference>